<reference evidence="3" key="2">
    <citation type="submission" date="2023-01" db="EMBL/GenBank/DDBJ databases">
        <authorList>
            <person name="Sun Q."/>
            <person name="Evtushenko L."/>
        </authorList>
    </citation>
    <scope>NUCLEOTIDE SEQUENCE</scope>
    <source>
        <strain evidence="3">VKM B-1513</strain>
    </source>
</reference>
<evidence type="ECO:0000259" key="2">
    <source>
        <dbReference type="Pfam" id="PF02517"/>
    </source>
</evidence>
<feature type="transmembrane region" description="Helical" evidence="1">
    <location>
        <begin position="38"/>
        <end position="64"/>
    </location>
</feature>
<keyword evidence="4" id="KW-1185">Reference proteome</keyword>
<evidence type="ECO:0000313" key="3">
    <source>
        <dbReference type="EMBL" id="GLK52138.1"/>
    </source>
</evidence>
<organism evidence="3 4">
    <name type="scientific">Maricaulis virginensis</name>
    <dbReference type="NCBI Taxonomy" id="144022"/>
    <lineage>
        <taxon>Bacteria</taxon>
        <taxon>Pseudomonadati</taxon>
        <taxon>Pseudomonadota</taxon>
        <taxon>Alphaproteobacteria</taxon>
        <taxon>Maricaulales</taxon>
        <taxon>Maricaulaceae</taxon>
        <taxon>Maricaulis</taxon>
    </lineage>
</organism>
<keyword evidence="1" id="KW-0812">Transmembrane</keyword>
<feature type="transmembrane region" description="Helical" evidence="1">
    <location>
        <begin position="130"/>
        <end position="151"/>
    </location>
</feature>
<feature type="transmembrane region" description="Helical" evidence="1">
    <location>
        <begin position="76"/>
        <end position="96"/>
    </location>
</feature>
<dbReference type="RefSeq" id="WP_271186502.1">
    <property type="nucleotide sequence ID" value="NZ_BSFE01000003.1"/>
</dbReference>
<dbReference type="Pfam" id="PF02517">
    <property type="entry name" value="Rce1-like"/>
    <property type="match status" value="1"/>
</dbReference>
<dbReference type="EMBL" id="BSFE01000003">
    <property type="protein sequence ID" value="GLK52138.1"/>
    <property type="molecule type" value="Genomic_DNA"/>
</dbReference>
<dbReference type="Proteomes" id="UP001143486">
    <property type="component" value="Unassembled WGS sequence"/>
</dbReference>
<reference evidence="3" key="1">
    <citation type="journal article" date="2014" name="Int. J. Syst. Evol. Microbiol.">
        <title>Complete genome sequence of Corynebacterium casei LMG S-19264T (=DSM 44701T), isolated from a smear-ripened cheese.</title>
        <authorList>
            <consortium name="US DOE Joint Genome Institute (JGI-PGF)"/>
            <person name="Walter F."/>
            <person name="Albersmeier A."/>
            <person name="Kalinowski J."/>
            <person name="Ruckert C."/>
        </authorList>
    </citation>
    <scope>NUCLEOTIDE SEQUENCE</scope>
    <source>
        <strain evidence="3">VKM B-1513</strain>
    </source>
</reference>
<comment type="caution">
    <text evidence="3">The sequence shown here is derived from an EMBL/GenBank/DDBJ whole genome shotgun (WGS) entry which is preliminary data.</text>
</comment>
<dbReference type="GO" id="GO:0080120">
    <property type="term" value="P:CAAX-box protein maturation"/>
    <property type="evidence" value="ECO:0007669"/>
    <property type="project" value="UniProtKB-ARBA"/>
</dbReference>
<dbReference type="GO" id="GO:0004175">
    <property type="term" value="F:endopeptidase activity"/>
    <property type="evidence" value="ECO:0007669"/>
    <property type="project" value="UniProtKB-ARBA"/>
</dbReference>
<proteinExistence type="predicted"/>
<dbReference type="PANTHER" id="PTHR35797">
    <property type="entry name" value="PROTEASE-RELATED"/>
    <property type="match status" value="1"/>
</dbReference>
<keyword evidence="1" id="KW-0472">Membrane</keyword>
<protein>
    <recommendedName>
        <fullName evidence="2">CAAX prenyl protease 2/Lysostaphin resistance protein A-like domain-containing protein</fullName>
    </recommendedName>
</protein>
<feature type="transmembrane region" description="Helical" evidence="1">
    <location>
        <begin position="201"/>
        <end position="224"/>
    </location>
</feature>
<dbReference type="InterPro" id="IPR042150">
    <property type="entry name" value="MmRce1-like"/>
</dbReference>
<feature type="domain" description="CAAX prenyl protease 2/Lysostaphin resistance protein A-like" evidence="2">
    <location>
        <begin position="141"/>
        <end position="243"/>
    </location>
</feature>
<feature type="transmembrane region" description="Helical" evidence="1">
    <location>
        <begin position="261"/>
        <end position="282"/>
    </location>
</feature>
<sequence length="298" mass="31937">MTMSKRTILVFILSLFLASWSIQSAAIAVVGDLESGAAAPWLIVIMFMPGLWALGYLALFNRAAFRRIRFWPGNPVWLVLAGLLPAALALVTLGLVRMLGWGEGTFFAFDGSGVDVLRGPWQLGPGEQGWLYFSANVALTALLFAAMNGVVAVGEEFGWRGVLQDHVIDRFGLHAGIVLLGLVWAFWHLPSILAGYNYPETPVLGGFVLFPVALVANSYVLAWLTLRARSFWPAVLFHGSVNGIFAGVTEDIAPAAGVVQLQIDLLILALQIVLGLAAALTLPRRTGQAAAVAADRSV</sequence>
<feature type="transmembrane region" description="Helical" evidence="1">
    <location>
        <begin position="231"/>
        <end position="249"/>
    </location>
</feature>
<dbReference type="PANTHER" id="PTHR35797:SF1">
    <property type="entry name" value="PROTEASE"/>
    <property type="match status" value="1"/>
</dbReference>
<evidence type="ECO:0000313" key="4">
    <source>
        <dbReference type="Proteomes" id="UP001143486"/>
    </source>
</evidence>
<dbReference type="InterPro" id="IPR003675">
    <property type="entry name" value="Rce1/LyrA-like_dom"/>
</dbReference>
<dbReference type="AlphaFoldDB" id="A0A9W6MNJ5"/>
<accession>A0A9W6MNJ5</accession>
<evidence type="ECO:0000256" key="1">
    <source>
        <dbReference type="SAM" id="Phobius"/>
    </source>
</evidence>
<gene>
    <name evidence="3" type="ORF">GCM10017621_16460</name>
</gene>
<keyword evidence="1" id="KW-1133">Transmembrane helix</keyword>
<feature type="transmembrane region" description="Helical" evidence="1">
    <location>
        <begin position="171"/>
        <end position="189"/>
    </location>
</feature>
<name>A0A9W6MNJ5_9PROT</name>